<dbReference type="KEGG" id="cdev:CIGN_0479"/>
<name>A0A1X9SRE6_9BACT</name>
<dbReference type="OrthoDB" id="5360545at2"/>
<accession>A0A381D8P9</accession>
<dbReference type="STRING" id="1660064.CIGN_0479"/>
<proteinExistence type="predicted"/>
<accession>A0A1X9SRE6</accession>
<reference evidence="1 2" key="1">
    <citation type="journal article" date="2017" name="Genome Biol. Evol.">
        <title>Comparative Genomic Analysis Identifies a Campylobacter Clade Deficient in Selenium Metabolism.</title>
        <authorList>
            <person name="Miller W.G."/>
            <person name="Yee E."/>
            <person name="Lopes B.S."/>
            <person name="Chapman M.H."/>
            <person name="Huynh S."/>
            <person name="Bono J.L."/>
            <person name="Parker C.T."/>
            <person name="Strachan N.J.C."/>
            <person name="Forbes K.J."/>
        </authorList>
    </citation>
    <scope>NUCLEOTIDE SEQUENCE [LARGE SCALE GENOMIC DNA]</scope>
    <source>
        <strain evidence="1 2">NCTC 13003</strain>
    </source>
</reference>
<evidence type="ECO:0000313" key="2">
    <source>
        <dbReference type="Proteomes" id="UP000194309"/>
    </source>
</evidence>
<gene>
    <name evidence="1" type="ORF">CIGN_0479</name>
</gene>
<protein>
    <submittedName>
        <fullName evidence="1">Uncharacterized protein</fullName>
    </submittedName>
</protein>
<keyword evidence="2" id="KW-1185">Reference proteome</keyword>
<evidence type="ECO:0000313" key="1">
    <source>
        <dbReference type="EMBL" id="ARQ98778.1"/>
    </source>
</evidence>
<dbReference type="Proteomes" id="UP000194309">
    <property type="component" value="Chromosome"/>
</dbReference>
<dbReference type="EMBL" id="CP018788">
    <property type="protein sequence ID" value="ARQ98778.1"/>
    <property type="molecule type" value="Genomic_DNA"/>
</dbReference>
<organism evidence="1 2">
    <name type="scientific">Campylobacter devanensis</name>
    <dbReference type="NCBI Taxonomy" id="3161138"/>
    <lineage>
        <taxon>Bacteria</taxon>
        <taxon>Pseudomonadati</taxon>
        <taxon>Campylobacterota</taxon>
        <taxon>Epsilonproteobacteria</taxon>
        <taxon>Campylobacterales</taxon>
        <taxon>Campylobacteraceae</taxon>
        <taxon>Campylobacter</taxon>
    </lineage>
</organism>
<dbReference type="AlphaFoldDB" id="A0A1X9SRE6"/>
<sequence length="177" mass="20400">MITNSYANASYNAFNYSFKTSSGDTINLAMYDNKELAYSSKNSKNSSEQSLNLRHAYGYKFELNSQNGISEQDKLEIAKALEELRPKIDDFMKHIKENEPFSDETISNIANSLKKELPNLNSDDAKIELKSSLLDMFDEMLKEHKTKNNNLNKSLLEQTQKLFENMLKPQNNLNYYA</sequence>